<evidence type="ECO:0000256" key="3">
    <source>
        <dbReference type="ARBA" id="ARBA00022884"/>
    </source>
</evidence>
<evidence type="ECO:0000256" key="4">
    <source>
        <dbReference type="ARBA" id="ARBA00022980"/>
    </source>
</evidence>
<evidence type="ECO:0000313" key="11">
    <source>
        <dbReference type="EMBL" id="KKP72039.1"/>
    </source>
</evidence>
<dbReference type="GO" id="GO:0003735">
    <property type="term" value="F:structural constituent of ribosome"/>
    <property type="evidence" value="ECO:0007669"/>
    <property type="project" value="InterPro"/>
</dbReference>
<dbReference type="SMART" id="SM00363">
    <property type="entry name" value="S4"/>
    <property type="match status" value="1"/>
</dbReference>
<evidence type="ECO:0000313" key="12">
    <source>
        <dbReference type="Proteomes" id="UP000034457"/>
    </source>
</evidence>
<protein>
    <recommendedName>
        <fullName evidence="6 7">Small ribosomal subunit protein uS4</fullName>
    </recommendedName>
</protein>
<dbReference type="EMBL" id="LBQC01000022">
    <property type="protein sequence ID" value="KKP72039.1"/>
    <property type="molecule type" value="Genomic_DNA"/>
</dbReference>
<comment type="function">
    <text evidence="7">With S5 and S12 plays an important role in translational accuracy.</text>
</comment>
<name>A0A0G0BRD2_9BACT</name>
<proteinExistence type="inferred from homology"/>
<sequence>MESGHQKLEEYKNMRYLGPKNRISRREGVDLGLKTPGSKSHARLLKKLNVPPGQHAGRSRRKVSERGVQLREKQKLRFTFGVSERQLKNYFIKASERKGNTGLYLCQYLEKRLDNAVYRLGFAPTRAAGRQLISHGHMTVNGRKVSVASFQLKTGDKISFSNEKTIKIPYIEKSIANKDLIIPPWFEKKAIVGKLISEPDSEEIMKQINLRLIIEFYSR</sequence>
<dbReference type="InterPro" id="IPR002942">
    <property type="entry name" value="S4_RNA-bd"/>
</dbReference>
<feature type="domain" description="RNA-binding S4" evidence="9">
    <location>
        <begin position="111"/>
        <end position="172"/>
    </location>
</feature>
<comment type="caution">
    <text evidence="11">The sequence shown here is derived from an EMBL/GenBank/DDBJ whole genome shotgun (WGS) entry which is preliminary data.</text>
</comment>
<dbReference type="NCBIfam" id="TIGR01017">
    <property type="entry name" value="rpsD_bact"/>
    <property type="match status" value="1"/>
</dbReference>
<dbReference type="Pfam" id="PF01479">
    <property type="entry name" value="S4"/>
    <property type="match status" value="1"/>
</dbReference>
<dbReference type="PANTHER" id="PTHR11831:SF4">
    <property type="entry name" value="SMALL RIBOSOMAL SUBUNIT PROTEIN US4M"/>
    <property type="match status" value="1"/>
</dbReference>
<dbReference type="STRING" id="1618478.UR68_C0022G0022"/>
<dbReference type="Proteomes" id="UP000034457">
    <property type="component" value="Unassembled WGS sequence"/>
</dbReference>
<evidence type="ECO:0000259" key="9">
    <source>
        <dbReference type="SMART" id="SM00363"/>
    </source>
</evidence>
<dbReference type="SUPFAM" id="SSF55174">
    <property type="entry name" value="Alpha-L RNA-binding motif"/>
    <property type="match status" value="1"/>
</dbReference>
<dbReference type="InterPro" id="IPR005709">
    <property type="entry name" value="Ribosomal_uS4_bac-type"/>
</dbReference>
<dbReference type="Pfam" id="PF00163">
    <property type="entry name" value="Ribosomal_S4"/>
    <property type="match status" value="1"/>
</dbReference>
<feature type="region of interest" description="Disordered" evidence="8">
    <location>
        <begin position="48"/>
        <end position="68"/>
    </location>
</feature>
<reference evidence="11 12" key="1">
    <citation type="journal article" date="2015" name="Nature">
        <title>rRNA introns, odd ribosomes, and small enigmatic genomes across a large radiation of phyla.</title>
        <authorList>
            <person name="Brown C.T."/>
            <person name="Hug L.A."/>
            <person name="Thomas B.C."/>
            <person name="Sharon I."/>
            <person name="Castelle C.J."/>
            <person name="Singh A."/>
            <person name="Wilkins M.J."/>
            <person name="Williams K.H."/>
            <person name="Banfield J.F."/>
        </authorList>
    </citation>
    <scope>NUCLEOTIDE SEQUENCE [LARGE SCALE GENOMIC DNA]</scope>
</reference>
<gene>
    <name evidence="7" type="primary">rpsD</name>
    <name evidence="11" type="ORF">UR68_C0022G0022</name>
</gene>
<evidence type="ECO:0000256" key="1">
    <source>
        <dbReference type="ARBA" id="ARBA00007465"/>
    </source>
</evidence>
<dbReference type="Gene3D" id="3.10.290.10">
    <property type="entry name" value="RNA-binding S4 domain"/>
    <property type="match status" value="1"/>
</dbReference>
<evidence type="ECO:0000256" key="2">
    <source>
        <dbReference type="ARBA" id="ARBA00022730"/>
    </source>
</evidence>
<evidence type="ECO:0000256" key="5">
    <source>
        <dbReference type="ARBA" id="ARBA00023274"/>
    </source>
</evidence>
<comment type="subunit">
    <text evidence="7">Part of the 30S ribosomal subunit. Contacts protein S5. The interaction surface between S4 and S5 is involved in control of translational fidelity.</text>
</comment>
<dbReference type="HAMAP" id="MF_01306_B">
    <property type="entry name" value="Ribosomal_uS4_B"/>
    <property type="match status" value="1"/>
</dbReference>
<dbReference type="InterPro" id="IPR001912">
    <property type="entry name" value="Ribosomal_uS4_N"/>
</dbReference>
<dbReference type="InterPro" id="IPR022801">
    <property type="entry name" value="Ribosomal_uS4"/>
</dbReference>
<dbReference type="GO" id="GO:0015935">
    <property type="term" value="C:small ribosomal subunit"/>
    <property type="evidence" value="ECO:0007669"/>
    <property type="project" value="InterPro"/>
</dbReference>
<evidence type="ECO:0000259" key="10">
    <source>
        <dbReference type="SMART" id="SM01390"/>
    </source>
</evidence>
<evidence type="ECO:0000256" key="7">
    <source>
        <dbReference type="HAMAP-Rule" id="MF_01306"/>
    </source>
</evidence>
<dbReference type="SMART" id="SM01390">
    <property type="entry name" value="Ribosomal_S4"/>
    <property type="match status" value="1"/>
</dbReference>
<organism evidence="11 12">
    <name type="scientific">Candidatus Roizmanbacteria bacterium GW2011_GWA2_35_19</name>
    <dbReference type="NCBI Taxonomy" id="1618478"/>
    <lineage>
        <taxon>Bacteria</taxon>
        <taxon>Candidatus Roizmaniibacteriota</taxon>
    </lineage>
</organism>
<dbReference type="FunFam" id="3.10.290.10:FF:000001">
    <property type="entry name" value="30S ribosomal protein S4"/>
    <property type="match status" value="1"/>
</dbReference>
<dbReference type="GO" id="GO:0019843">
    <property type="term" value="F:rRNA binding"/>
    <property type="evidence" value="ECO:0007669"/>
    <property type="project" value="UniProtKB-UniRule"/>
</dbReference>
<accession>A0A0G0BRD2</accession>
<dbReference type="GO" id="GO:0006412">
    <property type="term" value="P:translation"/>
    <property type="evidence" value="ECO:0007669"/>
    <property type="project" value="UniProtKB-UniRule"/>
</dbReference>
<keyword evidence="2 7" id="KW-0699">rRNA-binding</keyword>
<dbReference type="PANTHER" id="PTHR11831">
    <property type="entry name" value="30S 40S RIBOSOMAL PROTEIN"/>
    <property type="match status" value="1"/>
</dbReference>
<keyword evidence="4 7" id="KW-0689">Ribosomal protein</keyword>
<feature type="domain" description="Small ribosomal subunit protein uS4 N-terminal" evidence="10">
    <location>
        <begin position="15"/>
        <end position="110"/>
    </location>
</feature>
<dbReference type="NCBIfam" id="NF003717">
    <property type="entry name" value="PRK05327.1"/>
    <property type="match status" value="1"/>
</dbReference>
<evidence type="ECO:0000256" key="6">
    <source>
        <dbReference type="ARBA" id="ARBA00035254"/>
    </source>
</evidence>
<keyword evidence="3 7" id="KW-0694">RNA-binding</keyword>
<dbReference type="CDD" id="cd00165">
    <property type="entry name" value="S4"/>
    <property type="match status" value="1"/>
</dbReference>
<dbReference type="GO" id="GO:0042274">
    <property type="term" value="P:ribosomal small subunit biogenesis"/>
    <property type="evidence" value="ECO:0007669"/>
    <property type="project" value="TreeGrafter"/>
</dbReference>
<evidence type="ECO:0000256" key="8">
    <source>
        <dbReference type="SAM" id="MobiDB-lite"/>
    </source>
</evidence>
<comment type="function">
    <text evidence="7">One of the primary rRNA binding proteins, it binds directly to 16S rRNA where it nucleates assembly of the body of the 30S subunit.</text>
</comment>
<comment type="similarity">
    <text evidence="1 7">Belongs to the universal ribosomal protein uS4 family.</text>
</comment>
<dbReference type="AlphaFoldDB" id="A0A0G0BRD2"/>
<dbReference type="InterPro" id="IPR036986">
    <property type="entry name" value="S4_RNA-bd_sf"/>
</dbReference>
<dbReference type="Gene3D" id="1.10.1050.10">
    <property type="entry name" value="Ribosomal Protein S4 Delta 41, Chain A, domain 1"/>
    <property type="match status" value="1"/>
</dbReference>
<keyword evidence="5 7" id="KW-0687">Ribonucleoprotein</keyword>
<dbReference type="PROSITE" id="PS50889">
    <property type="entry name" value="S4"/>
    <property type="match status" value="1"/>
</dbReference>